<proteinExistence type="predicted"/>
<evidence type="ECO:0000256" key="1">
    <source>
        <dbReference type="SAM" id="MobiDB-lite"/>
    </source>
</evidence>
<feature type="compositionally biased region" description="Polar residues" evidence="1">
    <location>
        <begin position="328"/>
        <end position="337"/>
    </location>
</feature>
<evidence type="ECO:0000313" key="3">
    <source>
        <dbReference type="Proteomes" id="UP001054902"/>
    </source>
</evidence>
<feature type="region of interest" description="Disordered" evidence="1">
    <location>
        <begin position="307"/>
        <end position="365"/>
    </location>
</feature>
<comment type="caution">
    <text evidence="2">The sequence shown here is derived from an EMBL/GenBank/DDBJ whole genome shotgun (WGS) entry which is preliminary data.</text>
</comment>
<sequence>MMVEDAIVNNLKSKWTSNSKPQRLVLGCFEFHTFFGRNNSASPKVGKWTGGICCDERSTTTVNTDDSTNCTETNTNEYGDYDVGSVERSDQSLNESIAMDNMIEYHRDARAVNLAPNSCFIIENESKVSDHQDHVNDLTWISLIDETISFEAEEDDLNDFPEFINDPTLSYSYSFSFSDDDDCKHGNIVDMSNSDCEFANEQFLCNDDDGSFNETTQDISIYRCNENDKYDEQNDKENIGEQQSILRGEEILREEHSAWMSLLDNIKVTYDESAESDLESELSFKLSTFSDDEDLMKESQYAAQHRVSREHEHDVFISGDNNEDLSDSDTNSENSDCSFDAEDFVEEDKTQPCIPNPERRKRKVPKLETISETYEEYLANSFMSSTS</sequence>
<protein>
    <submittedName>
        <fullName evidence="2">Uncharacterized protein</fullName>
    </submittedName>
</protein>
<organism evidence="2 3">
    <name type="scientific">Chaetoceros tenuissimus</name>
    <dbReference type="NCBI Taxonomy" id="426638"/>
    <lineage>
        <taxon>Eukaryota</taxon>
        <taxon>Sar</taxon>
        <taxon>Stramenopiles</taxon>
        <taxon>Ochrophyta</taxon>
        <taxon>Bacillariophyta</taxon>
        <taxon>Coscinodiscophyceae</taxon>
        <taxon>Chaetocerotophycidae</taxon>
        <taxon>Chaetocerotales</taxon>
        <taxon>Chaetocerotaceae</taxon>
        <taxon>Chaetoceros</taxon>
    </lineage>
</organism>
<accession>A0AAD3CUU3</accession>
<dbReference type="Proteomes" id="UP001054902">
    <property type="component" value="Unassembled WGS sequence"/>
</dbReference>
<gene>
    <name evidence="2" type="ORF">CTEN210_07936</name>
</gene>
<dbReference type="AlphaFoldDB" id="A0AAD3CUU3"/>
<evidence type="ECO:0000313" key="2">
    <source>
        <dbReference type="EMBL" id="GFH51460.1"/>
    </source>
</evidence>
<reference evidence="2 3" key="1">
    <citation type="journal article" date="2021" name="Sci. Rep.">
        <title>The genome of the diatom Chaetoceros tenuissimus carries an ancient integrated fragment of an extant virus.</title>
        <authorList>
            <person name="Hongo Y."/>
            <person name="Kimura K."/>
            <person name="Takaki Y."/>
            <person name="Yoshida Y."/>
            <person name="Baba S."/>
            <person name="Kobayashi G."/>
            <person name="Nagasaki K."/>
            <person name="Hano T."/>
            <person name="Tomaru Y."/>
        </authorList>
    </citation>
    <scope>NUCLEOTIDE SEQUENCE [LARGE SCALE GENOMIC DNA]</scope>
    <source>
        <strain evidence="2 3">NIES-3715</strain>
    </source>
</reference>
<name>A0AAD3CUU3_9STRA</name>
<keyword evidence="3" id="KW-1185">Reference proteome</keyword>
<dbReference type="EMBL" id="BLLK01000045">
    <property type="protein sequence ID" value="GFH51460.1"/>
    <property type="molecule type" value="Genomic_DNA"/>
</dbReference>